<dbReference type="EMBL" id="MU273474">
    <property type="protein sequence ID" value="KAI0036213.1"/>
    <property type="molecule type" value="Genomic_DNA"/>
</dbReference>
<reference evidence="1" key="1">
    <citation type="submission" date="2021-02" db="EMBL/GenBank/DDBJ databases">
        <authorList>
            <consortium name="DOE Joint Genome Institute"/>
            <person name="Ahrendt S."/>
            <person name="Looney B.P."/>
            <person name="Miyauchi S."/>
            <person name="Morin E."/>
            <person name="Drula E."/>
            <person name="Courty P.E."/>
            <person name="Chicoki N."/>
            <person name="Fauchery L."/>
            <person name="Kohler A."/>
            <person name="Kuo A."/>
            <person name="Labutti K."/>
            <person name="Pangilinan J."/>
            <person name="Lipzen A."/>
            <person name="Riley R."/>
            <person name="Andreopoulos W."/>
            <person name="He G."/>
            <person name="Johnson J."/>
            <person name="Barry K.W."/>
            <person name="Grigoriev I.V."/>
            <person name="Nagy L."/>
            <person name="Hibbett D."/>
            <person name="Henrissat B."/>
            <person name="Matheny P.B."/>
            <person name="Labbe J."/>
            <person name="Martin F."/>
        </authorList>
    </citation>
    <scope>NUCLEOTIDE SEQUENCE</scope>
    <source>
        <strain evidence="1">EC-137</strain>
    </source>
</reference>
<gene>
    <name evidence="1" type="ORF">K488DRAFT_82321</name>
</gene>
<keyword evidence="1" id="KW-0378">Hydrolase</keyword>
<evidence type="ECO:0000313" key="1">
    <source>
        <dbReference type="EMBL" id="KAI0036213.1"/>
    </source>
</evidence>
<evidence type="ECO:0000313" key="2">
    <source>
        <dbReference type="Proteomes" id="UP000814128"/>
    </source>
</evidence>
<organism evidence="1 2">
    <name type="scientific">Vararia minispora EC-137</name>
    <dbReference type="NCBI Taxonomy" id="1314806"/>
    <lineage>
        <taxon>Eukaryota</taxon>
        <taxon>Fungi</taxon>
        <taxon>Dikarya</taxon>
        <taxon>Basidiomycota</taxon>
        <taxon>Agaricomycotina</taxon>
        <taxon>Agaricomycetes</taxon>
        <taxon>Russulales</taxon>
        <taxon>Lachnocladiaceae</taxon>
        <taxon>Vararia</taxon>
    </lineage>
</organism>
<comment type="caution">
    <text evidence="1">The sequence shown here is derived from an EMBL/GenBank/DDBJ whole genome shotgun (WGS) entry which is preliminary data.</text>
</comment>
<accession>A0ACB8QWZ6</accession>
<name>A0ACB8QWZ6_9AGAM</name>
<protein>
    <submittedName>
        <fullName evidence="1">Glycoside hydrolase family 35 protein</fullName>
    </submittedName>
</protein>
<keyword evidence="2" id="KW-1185">Reference proteome</keyword>
<dbReference type="Proteomes" id="UP000814128">
    <property type="component" value="Unassembled WGS sequence"/>
</dbReference>
<proteinExistence type="predicted"/>
<sequence length="1036" mass="110872">MRFLPSLLLLPAVLTQAHLARRNSTGLTTAVEWDTHSLSILGQRVFVLSGEVHPWRQPNPDLWLDVFQKLKANGFVAVSFYTHWALHFPTPTAGNGQGDWQEGTYRDVQRFIDDAKAAGLWLIARPGPYINGETTGGGFPGWVGNIAGSLRTDNANYTQAWKPYLTSVAKIIAANQITEGGPIILVQAENEFSAGTGRSDYMQNVIDTLRAAGIVVPITFNDQHGGAAGNFSPDKGGEGAVDIYCGDSYPSGQVQTVYYSNHLAAAPSDPLCLAEFGGGFLQGWGATSRGGTGYEVFETSSRNNQYEDVFYKDAYAQTATIFNVYSSVALTSYKLNLSIDAVTVIFGGTNWGQSAEPTVYSSYDYGAGINENRVLTAKMPEMRLQGLFLRVSRDLLSSSLLGNGTNYTTSAAIHTAELRNLDTGTAFYALRQDRTTSKSLVTTKLNVTTSAGALQVPVSTNITINGIASKFLVTDYTFGASSATILYTTIECASLIPIFAKNTNPGFLHPRIMTWATIGGRDFLVVYAPSGENGETAFKFSTEPTISTFGAANINATFANGILTLSYFSISGAQYIDIGDVLTVVILDKATAYGWHAPIIAADGLFGNYFSIGTNETVLVSGPYLVRNAKISGGILALNGDLNGTTTIDVFAPSSVTALTWNGAPLSARASAHHSLVATVEGAAVVELPTFGRWKVIGSLPEVNANFDDSSFVTASLITTNYTNLPPLAGTHVLYSQQYDFYGGNLIFRGHFNATGNETGFGLTVQGGFGFGYSAFLNGRFLGSNQGNASVSLTTDVWSIPNGTLLVGKDNVLTVIQDHMGIVETSTNGGKEPRGIRGYQILGSDTTFTSWKIQGNQGGATNAPDTFRGYINEGGLYAERIGAHLPGFDDSDWSEGSPLAVDGGGLRGAGINFYRTTFDWNIPSNIDVPLRLNIGPSEISQNYRVQIYLNGWQLGKYINNLGPQTAFVLPSGILKRRSTNTLALSLWSLDDTPVGLMGLSFISDGAFSTGYDMADYTLPPGYRAQGRPTVAVEAST</sequence>
<reference evidence="1" key="2">
    <citation type="journal article" date="2022" name="New Phytol.">
        <title>Evolutionary transition to the ectomycorrhizal habit in the genomes of a hyperdiverse lineage of mushroom-forming fungi.</title>
        <authorList>
            <person name="Looney B."/>
            <person name="Miyauchi S."/>
            <person name="Morin E."/>
            <person name="Drula E."/>
            <person name="Courty P.E."/>
            <person name="Kohler A."/>
            <person name="Kuo A."/>
            <person name="LaButti K."/>
            <person name="Pangilinan J."/>
            <person name="Lipzen A."/>
            <person name="Riley R."/>
            <person name="Andreopoulos W."/>
            <person name="He G."/>
            <person name="Johnson J."/>
            <person name="Nolan M."/>
            <person name="Tritt A."/>
            <person name="Barry K.W."/>
            <person name="Grigoriev I.V."/>
            <person name="Nagy L.G."/>
            <person name="Hibbett D."/>
            <person name="Henrissat B."/>
            <person name="Matheny P.B."/>
            <person name="Labbe J."/>
            <person name="Martin F.M."/>
        </authorList>
    </citation>
    <scope>NUCLEOTIDE SEQUENCE</scope>
    <source>
        <strain evidence="1">EC-137</strain>
    </source>
</reference>